<dbReference type="EMBL" id="JAQMFO010000013">
    <property type="protein sequence ID" value="MDB6372393.1"/>
    <property type="molecule type" value="Genomic_DNA"/>
</dbReference>
<proteinExistence type="inferred from homology"/>
<dbReference type="GO" id="GO:0009229">
    <property type="term" value="P:thiamine diphosphate biosynthetic process"/>
    <property type="evidence" value="ECO:0007669"/>
    <property type="project" value="UniProtKB-UniRule"/>
</dbReference>
<comment type="caution">
    <text evidence="7">The sequence shown here is derived from an EMBL/GenBank/DDBJ whole genome shotgun (WGS) entry which is preliminary data.</text>
</comment>
<sequence length="305" mass="35870">MTLNNHNCLLQALCKQWPHTAVNDWEIRPLSGLTNESYYATNGEYHIVGRRQGQQAKQLGVNRQRESAILRHLSQVKIAPQVIAMVPHWLLLEWLPGHIIGQNEFSQPEFLQKLAALLAILHHQPLFGYRLQLRHQLESHWLQIDKARLTPCWLRLHKRFMSSPMPSILKLSPVHMDVHCGNLLNTSQGLKLIDWEYATDTDIGFALAALFRTDHWDEPQQQDFLNYYCSQPSGYLNRTLLERQIKRWQPWVDYMILMWFEVRWKQSGDPHFLELAQPLRLSFGLYPMDFKVDRDGKGANPREHR</sequence>
<evidence type="ECO:0000256" key="5">
    <source>
        <dbReference type="HAMAP-Rule" id="MF_01604"/>
    </source>
</evidence>
<dbReference type="Pfam" id="PF01636">
    <property type="entry name" value="APH"/>
    <property type="match status" value="1"/>
</dbReference>
<comment type="function">
    <text evidence="5">Catalyzes the phosphorylation of thiamine to thiamine phosphate.</text>
</comment>
<dbReference type="PANTHER" id="PTHR22603:SF66">
    <property type="entry name" value="ETHANOLAMINE KINASE"/>
    <property type="match status" value="1"/>
</dbReference>
<reference evidence="7" key="1">
    <citation type="submission" date="2023-01" db="EMBL/GenBank/DDBJ databases">
        <title>Genome sequencing of Photorhabdus bodei 09-20.</title>
        <authorList>
            <person name="Kalindamar S."/>
            <person name="Kumru S."/>
        </authorList>
    </citation>
    <scope>NUCLEOTIDE SEQUENCE</scope>
    <source>
        <strain evidence="7">09-20</strain>
    </source>
</reference>
<dbReference type="RefSeq" id="WP_228901485.1">
    <property type="nucleotide sequence ID" value="NZ_CAWQKC010000271.1"/>
</dbReference>
<dbReference type="HAMAP" id="MF_01604">
    <property type="entry name" value="Thiamine_kinase"/>
    <property type="match status" value="1"/>
</dbReference>
<dbReference type="AlphaFoldDB" id="A0AAW6BI63"/>
<dbReference type="GO" id="GO:0005737">
    <property type="term" value="C:cytoplasm"/>
    <property type="evidence" value="ECO:0007669"/>
    <property type="project" value="TreeGrafter"/>
</dbReference>
<gene>
    <name evidence="5 7" type="primary">thiK</name>
    <name evidence="7" type="ORF">PH362_10660</name>
</gene>
<organism evidence="7 8">
    <name type="scientific">Photorhabdus bodei</name>
    <dbReference type="NCBI Taxonomy" id="2029681"/>
    <lineage>
        <taxon>Bacteria</taxon>
        <taxon>Pseudomonadati</taxon>
        <taxon>Pseudomonadota</taxon>
        <taxon>Gammaproteobacteria</taxon>
        <taxon>Enterobacterales</taxon>
        <taxon>Morganellaceae</taxon>
        <taxon>Photorhabdus</taxon>
    </lineage>
</organism>
<dbReference type="InterPro" id="IPR002575">
    <property type="entry name" value="Aminoglycoside_PTrfase"/>
</dbReference>
<dbReference type="GO" id="GO:0005524">
    <property type="term" value="F:ATP binding"/>
    <property type="evidence" value="ECO:0007669"/>
    <property type="project" value="UniProtKB-KW"/>
</dbReference>
<dbReference type="InterPro" id="IPR014093">
    <property type="entry name" value="Thiamine_kinase"/>
</dbReference>
<accession>A0AAW6BI63</accession>
<evidence type="ECO:0000256" key="4">
    <source>
        <dbReference type="ARBA" id="ARBA00022840"/>
    </source>
</evidence>
<dbReference type="InterPro" id="IPR011009">
    <property type="entry name" value="Kinase-like_dom_sf"/>
</dbReference>
<keyword evidence="3 5" id="KW-0418">Kinase</keyword>
<dbReference type="NCBIfam" id="TIGR02721">
    <property type="entry name" value="ycfN_thiK"/>
    <property type="match status" value="1"/>
</dbReference>
<dbReference type="EC" id="2.7.1.89" evidence="5"/>
<dbReference type="GO" id="GO:0004305">
    <property type="term" value="F:ethanolamine kinase activity"/>
    <property type="evidence" value="ECO:0007669"/>
    <property type="project" value="TreeGrafter"/>
</dbReference>
<evidence type="ECO:0000313" key="8">
    <source>
        <dbReference type="Proteomes" id="UP001212996"/>
    </source>
</evidence>
<dbReference type="SUPFAM" id="SSF56112">
    <property type="entry name" value="Protein kinase-like (PK-like)"/>
    <property type="match status" value="1"/>
</dbReference>
<keyword evidence="4 5" id="KW-0067">ATP-binding</keyword>
<feature type="domain" description="Aminoglycoside phosphotransferase" evidence="6">
    <location>
        <begin position="28"/>
        <end position="230"/>
    </location>
</feature>
<protein>
    <recommendedName>
        <fullName evidence="5">Thiamine kinase</fullName>
        <ecNumber evidence="5">2.7.1.89</ecNumber>
    </recommendedName>
</protein>
<dbReference type="GO" id="GO:0019165">
    <property type="term" value="F:thiamine kinase activity"/>
    <property type="evidence" value="ECO:0007669"/>
    <property type="project" value="UniProtKB-UniRule"/>
</dbReference>
<evidence type="ECO:0000256" key="1">
    <source>
        <dbReference type="ARBA" id="ARBA00022679"/>
    </source>
</evidence>
<evidence type="ECO:0000313" key="7">
    <source>
        <dbReference type="EMBL" id="MDB6372393.1"/>
    </source>
</evidence>
<comment type="pathway">
    <text evidence="5">Cofactor biosynthesis; thiamine diphosphate biosynthesis; thiamine phosphate from thiamine: step 1/1.</text>
</comment>
<evidence type="ECO:0000256" key="2">
    <source>
        <dbReference type="ARBA" id="ARBA00022741"/>
    </source>
</evidence>
<comment type="similarity">
    <text evidence="5">Belongs to the thiamine kinase family.</text>
</comment>
<dbReference type="CDD" id="cd05151">
    <property type="entry name" value="ChoK-like"/>
    <property type="match status" value="1"/>
</dbReference>
<dbReference type="Gene3D" id="3.90.1200.10">
    <property type="match status" value="1"/>
</dbReference>
<keyword evidence="1 5" id="KW-0808">Transferase</keyword>
<dbReference type="Proteomes" id="UP001212996">
    <property type="component" value="Unassembled WGS sequence"/>
</dbReference>
<dbReference type="GO" id="GO:0006646">
    <property type="term" value="P:phosphatidylethanolamine biosynthetic process"/>
    <property type="evidence" value="ECO:0007669"/>
    <property type="project" value="TreeGrafter"/>
</dbReference>
<evidence type="ECO:0000256" key="3">
    <source>
        <dbReference type="ARBA" id="ARBA00022777"/>
    </source>
</evidence>
<evidence type="ECO:0000259" key="6">
    <source>
        <dbReference type="Pfam" id="PF01636"/>
    </source>
</evidence>
<comment type="catalytic activity">
    <reaction evidence="5">
        <text>thiamine + ATP = thiamine phosphate + ADP + H(+)</text>
        <dbReference type="Rhea" id="RHEA:12012"/>
        <dbReference type="ChEBI" id="CHEBI:15378"/>
        <dbReference type="ChEBI" id="CHEBI:18385"/>
        <dbReference type="ChEBI" id="CHEBI:30616"/>
        <dbReference type="ChEBI" id="CHEBI:37575"/>
        <dbReference type="ChEBI" id="CHEBI:456216"/>
        <dbReference type="EC" id="2.7.1.89"/>
    </reaction>
</comment>
<keyword evidence="2 5" id="KW-0547">Nucleotide-binding</keyword>
<dbReference type="Gene3D" id="3.30.200.20">
    <property type="entry name" value="Phosphorylase Kinase, domain 1"/>
    <property type="match status" value="1"/>
</dbReference>
<dbReference type="PANTHER" id="PTHR22603">
    <property type="entry name" value="CHOLINE/ETHANOALAMINE KINASE"/>
    <property type="match status" value="1"/>
</dbReference>
<name>A0AAW6BI63_9GAMM</name>
<dbReference type="GO" id="GO:0006772">
    <property type="term" value="P:thiamine metabolic process"/>
    <property type="evidence" value="ECO:0007669"/>
    <property type="project" value="InterPro"/>
</dbReference>